<organism evidence="1 2">
    <name type="scientific">Setaria italica</name>
    <name type="common">Foxtail millet</name>
    <name type="synonym">Panicum italicum</name>
    <dbReference type="NCBI Taxonomy" id="4555"/>
    <lineage>
        <taxon>Eukaryota</taxon>
        <taxon>Viridiplantae</taxon>
        <taxon>Streptophyta</taxon>
        <taxon>Embryophyta</taxon>
        <taxon>Tracheophyta</taxon>
        <taxon>Spermatophyta</taxon>
        <taxon>Magnoliopsida</taxon>
        <taxon>Liliopsida</taxon>
        <taxon>Poales</taxon>
        <taxon>Poaceae</taxon>
        <taxon>PACMAD clade</taxon>
        <taxon>Panicoideae</taxon>
        <taxon>Panicodae</taxon>
        <taxon>Paniceae</taxon>
        <taxon>Cenchrinae</taxon>
        <taxon>Setaria</taxon>
    </lineage>
</organism>
<dbReference type="Gramene" id="KQL28633">
    <property type="protein sequence ID" value="KQL28633"/>
    <property type="gene ID" value="SETIT_020431mg"/>
</dbReference>
<protein>
    <submittedName>
        <fullName evidence="1">Uncharacterized protein</fullName>
    </submittedName>
</protein>
<dbReference type="EMBL" id="AGNK02000111">
    <property type="status" value="NOT_ANNOTATED_CDS"/>
    <property type="molecule type" value="Genomic_DNA"/>
</dbReference>
<keyword evidence="2" id="KW-1185">Reference proteome</keyword>
<dbReference type="HOGENOM" id="CLU_3017823_0_0_1"/>
<evidence type="ECO:0000313" key="1">
    <source>
        <dbReference type="EnsemblPlants" id="KQL28633"/>
    </source>
</evidence>
<reference evidence="1" key="2">
    <citation type="submission" date="2018-08" db="UniProtKB">
        <authorList>
            <consortium name="EnsemblPlants"/>
        </authorList>
    </citation>
    <scope>IDENTIFICATION</scope>
    <source>
        <strain evidence="1">Yugu1</strain>
    </source>
</reference>
<dbReference type="EnsemblPlants" id="KQL28633">
    <property type="protein sequence ID" value="KQL28633"/>
    <property type="gene ID" value="SETIT_020431mg"/>
</dbReference>
<proteinExistence type="predicted"/>
<dbReference type="InParanoid" id="K3Z1L3"/>
<evidence type="ECO:0000313" key="2">
    <source>
        <dbReference type="Proteomes" id="UP000004995"/>
    </source>
</evidence>
<name>K3Z1L3_SETIT</name>
<dbReference type="AlphaFoldDB" id="K3Z1L3"/>
<sequence length="56" mass="6081">MDGCLWSFKVLYTDMGVGISVGLGCGYPIRQIFLGARQITHGIQHGCQNLALVWGV</sequence>
<dbReference type="Proteomes" id="UP000004995">
    <property type="component" value="Unassembled WGS sequence"/>
</dbReference>
<reference evidence="2" key="1">
    <citation type="journal article" date="2012" name="Nat. Biotechnol.">
        <title>Reference genome sequence of the model plant Setaria.</title>
        <authorList>
            <person name="Bennetzen J.L."/>
            <person name="Schmutz J."/>
            <person name="Wang H."/>
            <person name="Percifield R."/>
            <person name="Hawkins J."/>
            <person name="Pontaroli A.C."/>
            <person name="Estep M."/>
            <person name="Feng L."/>
            <person name="Vaughn J.N."/>
            <person name="Grimwood J."/>
            <person name="Jenkins J."/>
            <person name="Barry K."/>
            <person name="Lindquist E."/>
            <person name="Hellsten U."/>
            <person name="Deshpande S."/>
            <person name="Wang X."/>
            <person name="Wu X."/>
            <person name="Mitros T."/>
            <person name="Triplett J."/>
            <person name="Yang X."/>
            <person name="Ye C.Y."/>
            <person name="Mauro-Herrera M."/>
            <person name="Wang L."/>
            <person name="Li P."/>
            <person name="Sharma M."/>
            <person name="Sharma R."/>
            <person name="Ronald P.C."/>
            <person name="Panaud O."/>
            <person name="Kellogg E.A."/>
            <person name="Brutnell T.P."/>
            <person name="Doust A.N."/>
            <person name="Tuskan G.A."/>
            <person name="Rokhsar D."/>
            <person name="Devos K.M."/>
        </authorList>
    </citation>
    <scope>NUCLEOTIDE SEQUENCE [LARGE SCALE GENOMIC DNA]</scope>
    <source>
        <strain evidence="2">cv. Yugu1</strain>
    </source>
</reference>
<accession>K3Z1L3</accession>